<sequence length="97" mass="10880">MPNRPKRISLSLTKEAWRKRDGLILNRGRFSVSFPFNCRIPDTLHHDSVAQPENGYYRTIIESSASLTIRNPNPTSSALHTGRSLNKQPSDAKPPPA</sequence>
<evidence type="ECO:0000313" key="3">
    <source>
        <dbReference type="Proteomes" id="UP001458880"/>
    </source>
</evidence>
<evidence type="ECO:0000256" key="1">
    <source>
        <dbReference type="SAM" id="MobiDB-lite"/>
    </source>
</evidence>
<evidence type="ECO:0000313" key="2">
    <source>
        <dbReference type="EMBL" id="KAK9709839.1"/>
    </source>
</evidence>
<keyword evidence="3" id="KW-1185">Reference proteome</keyword>
<dbReference type="EMBL" id="JASPKY010000301">
    <property type="protein sequence ID" value="KAK9709839.1"/>
    <property type="molecule type" value="Genomic_DNA"/>
</dbReference>
<feature type="region of interest" description="Disordered" evidence="1">
    <location>
        <begin position="68"/>
        <end position="97"/>
    </location>
</feature>
<organism evidence="2 3">
    <name type="scientific">Popillia japonica</name>
    <name type="common">Japanese beetle</name>
    <dbReference type="NCBI Taxonomy" id="7064"/>
    <lineage>
        <taxon>Eukaryota</taxon>
        <taxon>Metazoa</taxon>
        <taxon>Ecdysozoa</taxon>
        <taxon>Arthropoda</taxon>
        <taxon>Hexapoda</taxon>
        <taxon>Insecta</taxon>
        <taxon>Pterygota</taxon>
        <taxon>Neoptera</taxon>
        <taxon>Endopterygota</taxon>
        <taxon>Coleoptera</taxon>
        <taxon>Polyphaga</taxon>
        <taxon>Scarabaeiformia</taxon>
        <taxon>Scarabaeidae</taxon>
        <taxon>Rutelinae</taxon>
        <taxon>Popillia</taxon>
    </lineage>
</organism>
<name>A0AAW1JXS4_POPJA</name>
<dbReference type="Proteomes" id="UP001458880">
    <property type="component" value="Unassembled WGS sequence"/>
</dbReference>
<accession>A0AAW1JXS4</accession>
<proteinExistence type="predicted"/>
<gene>
    <name evidence="2" type="ORF">QE152_g26382</name>
</gene>
<dbReference type="AlphaFoldDB" id="A0AAW1JXS4"/>
<feature type="compositionally biased region" description="Polar residues" evidence="1">
    <location>
        <begin position="68"/>
        <end position="89"/>
    </location>
</feature>
<protein>
    <submittedName>
        <fullName evidence="2">Uncharacterized protein</fullName>
    </submittedName>
</protein>
<reference evidence="2 3" key="1">
    <citation type="journal article" date="2024" name="BMC Genomics">
        <title>De novo assembly and annotation of Popillia japonica's genome with initial clues to its potential as an invasive pest.</title>
        <authorList>
            <person name="Cucini C."/>
            <person name="Boschi S."/>
            <person name="Funari R."/>
            <person name="Cardaioli E."/>
            <person name="Iannotti N."/>
            <person name="Marturano G."/>
            <person name="Paoli F."/>
            <person name="Bruttini M."/>
            <person name="Carapelli A."/>
            <person name="Frati F."/>
            <person name="Nardi F."/>
        </authorList>
    </citation>
    <scope>NUCLEOTIDE SEQUENCE [LARGE SCALE GENOMIC DNA]</scope>
    <source>
        <strain evidence="2">DMR45628</strain>
    </source>
</reference>
<comment type="caution">
    <text evidence="2">The sequence shown here is derived from an EMBL/GenBank/DDBJ whole genome shotgun (WGS) entry which is preliminary data.</text>
</comment>